<keyword evidence="2" id="KW-0349">Heme</keyword>
<evidence type="ECO:0000256" key="2">
    <source>
        <dbReference type="RuleBase" id="RU000461"/>
    </source>
</evidence>
<dbReference type="SUPFAM" id="SSF48264">
    <property type="entry name" value="Cytochrome P450"/>
    <property type="match status" value="1"/>
</dbReference>
<keyword evidence="2" id="KW-0479">Metal-binding</keyword>
<name>A0ABQ6IVL9_9MICO</name>
<evidence type="ECO:0000313" key="4">
    <source>
        <dbReference type="Proteomes" id="UP001157126"/>
    </source>
</evidence>
<reference evidence="4" key="1">
    <citation type="journal article" date="2019" name="Int. J. Syst. Evol. Microbiol.">
        <title>The Global Catalogue of Microorganisms (GCM) 10K type strain sequencing project: providing services to taxonomists for standard genome sequencing and annotation.</title>
        <authorList>
            <consortium name="The Broad Institute Genomics Platform"/>
            <consortium name="The Broad Institute Genome Sequencing Center for Infectious Disease"/>
            <person name="Wu L."/>
            <person name="Ma J."/>
        </authorList>
    </citation>
    <scope>NUCLEOTIDE SEQUENCE [LARGE SCALE GENOMIC DNA]</scope>
    <source>
        <strain evidence="4">NBRC 113072</strain>
    </source>
</reference>
<dbReference type="InterPro" id="IPR017972">
    <property type="entry name" value="Cyt_P450_CS"/>
</dbReference>
<evidence type="ECO:0000256" key="1">
    <source>
        <dbReference type="ARBA" id="ARBA00010617"/>
    </source>
</evidence>
<keyword evidence="2" id="KW-0560">Oxidoreductase</keyword>
<dbReference type="RefSeq" id="WP_284305040.1">
    <property type="nucleotide sequence ID" value="NZ_BSUO01000001.1"/>
</dbReference>
<dbReference type="EMBL" id="BSUO01000001">
    <property type="protein sequence ID" value="GMA41496.1"/>
    <property type="molecule type" value="Genomic_DNA"/>
</dbReference>
<dbReference type="Proteomes" id="UP001157126">
    <property type="component" value="Unassembled WGS sequence"/>
</dbReference>
<keyword evidence="2" id="KW-0408">Iron</keyword>
<protein>
    <recommendedName>
        <fullName evidence="5">Cytochrome P450</fullName>
    </recommendedName>
</protein>
<comment type="similarity">
    <text evidence="1 2">Belongs to the cytochrome P450 family.</text>
</comment>
<dbReference type="Gene3D" id="1.10.630.10">
    <property type="entry name" value="Cytochrome P450"/>
    <property type="match status" value="1"/>
</dbReference>
<keyword evidence="4" id="KW-1185">Reference proteome</keyword>
<dbReference type="Pfam" id="PF00067">
    <property type="entry name" value="p450"/>
    <property type="match status" value="1"/>
</dbReference>
<dbReference type="InterPro" id="IPR036396">
    <property type="entry name" value="Cyt_P450_sf"/>
</dbReference>
<gene>
    <name evidence="3" type="ORF">GCM10025883_35410</name>
</gene>
<keyword evidence="2" id="KW-0503">Monooxygenase</keyword>
<sequence length="227" mass="25531">MSARALAPLSLFYVRDVRPAIVARRRERDEDVISHLIDQDYTDPEILIECVTYGAAGMVTTREYICMVAWHLLEDAELRRRYLTAEQTERHDILHEILRLEPVVGHLYRRATSDITLQDGGTVHHIPAGAVMDLSVRAANADPDVVGEDPLCVRPDRAMSKGVRPEAMSFGDGNHRCPGNSLAIHETDILLTRLLALEPVLESPPRLGWLDLIAGYELREVRLRRAA</sequence>
<proteinExistence type="inferred from homology"/>
<comment type="caution">
    <text evidence="3">The sequence shown here is derived from an EMBL/GenBank/DDBJ whole genome shotgun (WGS) entry which is preliminary data.</text>
</comment>
<dbReference type="PANTHER" id="PTHR46696">
    <property type="entry name" value="P450, PUTATIVE (EUROFUNG)-RELATED"/>
    <property type="match status" value="1"/>
</dbReference>
<evidence type="ECO:0008006" key="5">
    <source>
        <dbReference type="Google" id="ProtNLM"/>
    </source>
</evidence>
<evidence type="ECO:0000313" key="3">
    <source>
        <dbReference type="EMBL" id="GMA41496.1"/>
    </source>
</evidence>
<organism evidence="3 4">
    <name type="scientific">Mobilicoccus caccae</name>
    <dbReference type="NCBI Taxonomy" id="1859295"/>
    <lineage>
        <taxon>Bacteria</taxon>
        <taxon>Bacillati</taxon>
        <taxon>Actinomycetota</taxon>
        <taxon>Actinomycetes</taxon>
        <taxon>Micrococcales</taxon>
        <taxon>Dermatophilaceae</taxon>
        <taxon>Mobilicoccus</taxon>
    </lineage>
</organism>
<dbReference type="CDD" id="cd00302">
    <property type="entry name" value="cytochrome_P450"/>
    <property type="match status" value="1"/>
</dbReference>
<dbReference type="PROSITE" id="PS00086">
    <property type="entry name" value="CYTOCHROME_P450"/>
    <property type="match status" value="1"/>
</dbReference>
<dbReference type="InterPro" id="IPR001128">
    <property type="entry name" value="Cyt_P450"/>
</dbReference>
<dbReference type="PANTHER" id="PTHR46696:SF1">
    <property type="entry name" value="CYTOCHROME P450 YJIB-RELATED"/>
    <property type="match status" value="1"/>
</dbReference>
<accession>A0ABQ6IVL9</accession>